<dbReference type="EMBL" id="CAJOBS010002520">
    <property type="protein sequence ID" value="CAF4820491.1"/>
    <property type="molecule type" value="Genomic_DNA"/>
</dbReference>
<dbReference type="Proteomes" id="UP000663838">
    <property type="component" value="Unassembled WGS sequence"/>
</dbReference>
<dbReference type="AlphaFoldDB" id="A0A821Q9E2"/>
<evidence type="ECO:0000313" key="1">
    <source>
        <dbReference type="EMBL" id="CAF4820491.1"/>
    </source>
</evidence>
<accession>A0A821Q9E2</accession>
<reference evidence="1" key="1">
    <citation type="submission" date="2021-02" db="EMBL/GenBank/DDBJ databases">
        <authorList>
            <person name="Nowell W R."/>
        </authorList>
    </citation>
    <scope>NUCLEOTIDE SEQUENCE</scope>
</reference>
<gene>
    <name evidence="1" type="ORF">TOA249_LOCUS24552</name>
</gene>
<organism evidence="1 2">
    <name type="scientific">Rotaria socialis</name>
    <dbReference type="NCBI Taxonomy" id="392032"/>
    <lineage>
        <taxon>Eukaryota</taxon>
        <taxon>Metazoa</taxon>
        <taxon>Spiralia</taxon>
        <taxon>Gnathifera</taxon>
        <taxon>Rotifera</taxon>
        <taxon>Eurotatoria</taxon>
        <taxon>Bdelloidea</taxon>
        <taxon>Philodinida</taxon>
        <taxon>Philodinidae</taxon>
        <taxon>Rotaria</taxon>
    </lineage>
</organism>
<dbReference type="SUPFAM" id="SSF52540">
    <property type="entry name" value="P-loop containing nucleoside triphosphate hydrolases"/>
    <property type="match status" value="1"/>
</dbReference>
<feature type="non-terminal residue" evidence="1">
    <location>
        <position position="1"/>
    </location>
</feature>
<sequence>MANLQKFHFKNPTNIMVVGPTSSGKTMLIKDILLQRDLMFKHPPRKVVFVYTAHQPFMSEDKYAFIDFTPTLPDIDAFDPNEHSILILDDILQSLGDKRTASVLSKLFLVDSHHKNITSGKSDDFKKIHYVEALRKFLQENRKIDDDTSDIRLDIEDKYQTTNDPHYIALKNKITGNTLKRGQTLYKLLLASPNISWDSSGLVTLNGSLITGSNITDLIAGALDQNYSDQHLFSP</sequence>
<comment type="caution">
    <text evidence="1">The sequence shown here is derived from an EMBL/GenBank/DDBJ whole genome shotgun (WGS) entry which is preliminary data.</text>
</comment>
<name>A0A821Q9E2_9BILA</name>
<evidence type="ECO:0000313" key="2">
    <source>
        <dbReference type="Proteomes" id="UP000663838"/>
    </source>
</evidence>
<proteinExistence type="predicted"/>
<protein>
    <recommendedName>
        <fullName evidence="3">AAA+ ATPase domain-containing protein</fullName>
    </recommendedName>
</protein>
<evidence type="ECO:0008006" key="3">
    <source>
        <dbReference type="Google" id="ProtNLM"/>
    </source>
</evidence>
<dbReference type="InterPro" id="IPR027417">
    <property type="entry name" value="P-loop_NTPase"/>
</dbReference>